<dbReference type="InterPro" id="IPR023395">
    <property type="entry name" value="MCP_dom_sf"/>
</dbReference>
<feature type="repeat" description="Solcar" evidence="6">
    <location>
        <begin position="213"/>
        <end position="307"/>
    </location>
</feature>
<comment type="subcellular location">
    <subcellularLocation>
        <location evidence="1">Membrane</location>
        <topology evidence="1">Multi-pass membrane protein</topology>
    </subcellularLocation>
</comment>
<accession>A0A7S3D498</accession>
<evidence type="ECO:0000256" key="7">
    <source>
        <dbReference type="RuleBase" id="RU000488"/>
    </source>
</evidence>
<dbReference type="Pfam" id="PF00153">
    <property type="entry name" value="Mito_carr"/>
    <property type="match status" value="3"/>
</dbReference>
<name>A0A7S3D498_9EUKA</name>
<dbReference type="InterPro" id="IPR018108">
    <property type="entry name" value="MCP_transmembrane"/>
</dbReference>
<dbReference type="SUPFAM" id="SSF103506">
    <property type="entry name" value="Mitochondrial carrier"/>
    <property type="match status" value="1"/>
</dbReference>
<dbReference type="AlphaFoldDB" id="A0A7S3D498"/>
<evidence type="ECO:0000256" key="1">
    <source>
        <dbReference type="ARBA" id="ARBA00004141"/>
    </source>
</evidence>
<protein>
    <recommendedName>
        <fullName evidence="9">Mitochondrial carrier protein</fullName>
    </recommendedName>
</protein>
<proteinExistence type="inferred from homology"/>
<keyword evidence="3 6" id="KW-0812">Transmembrane</keyword>
<dbReference type="PANTHER" id="PTHR24089">
    <property type="entry name" value="SOLUTE CARRIER FAMILY 25"/>
    <property type="match status" value="1"/>
</dbReference>
<evidence type="ECO:0008006" key="9">
    <source>
        <dbReference type="Google" id="ProtNLM"/>
    </source>
</evidence>
<evidence type="ECO:0000313" key="8">
    <source>
        <dbReference type="EMBL" id="CAE0246155.1"/>
    </source>
</evidence>
<reference evidence="8" key="1">
    <citation type="submission" date="2021-01" db="EMBL/GenBank/DDBJ databases">
        <authorList>
            <person name="Corre E."/>
            <person name="Pelletier E."/>
            <person name="Niang G."/>
            <person name="Scheremetjew M."/>
            <person name="Finn R."/>
            <person name="Kale V."/>
            <person name="Holt S."/>
            <person name="Cochrane G."/>
            <person name="Meng A."/>
            <person name="Brown T."/>
            <person name="Cohen L."/>
        </authorList>
    </citation>
    <scope>NUCLEOTIDE SEQUENCE</scope>
    <source>
        <strain evidence="8">NIES-2562</strain>
    </source>
</reference>
<evidence type="ECO:0000256" key="4">
    <source>
        <dbReference type="ARBA" id="ARBA00022737"/>
    </source>
</evidence>
<comment type="similarity">
    <text evidence="7">Belongs to the mitochondrial carrier (TC 2.A.29) family.</text>
</comment>
<feature type="repeat" description="Solcar" evidence="6">
    <location>
        <begin position="13"/>
        <end position="107"/>
    </location>
</feature>
<dbReference type="GO" id="GO:0016020">
    <property type="term" value="C:membrane"/>
    <property type="evidence" value="ECO:0007669"/>
    <property type="project" value="UniProtKB-SubCell"/>
</dbReference>
<keyword evidence="5 6" id="KW-0472">Membrane</keyword>
<keyword evidence="4" id="KW-0677">Repeat</keyword>
<dbReference type="EMBL" id="HBIB01012709">
    <property type="protein sequence ID" value="CAE0246155.1"/>
    <property type="molecule type" value="Transcribed_RNA"/>
</dbReference>
<dbReference type="InterPro" id="IPR002067">
    <property type="entry name" value="MCP"/>
</dbReference>
<gene>
    <name evidence="8" type="ORF">PBIL07802_LOCUS8338</name>
</gene>
<feature type="repeat" description="Solcar" evidence="6">
    <location>
        <begin position="117"/>
        <end position="203"/>
    </location>
</feature>
<evidence type="ECO:0000256" key="6">
    <source>
        <dbReference type="PROSITE-ProRule" id="PRU00282"/>
    </source>
</evidence>
<organism evidence="8">
    <name type="scientific">Palpitomonas bilix</name>
    <dbReference type="NCBI Taxonomy" id="652834"/>
    <lineage>
        <taxon>Eukaryota</taxon>
        <taxon>Eukaryota incertae sedis</taxon>
    </lineage>
</organism>
<dbReference type="GO" id="GO:0055085">
    <property type="term" value="P:transmembrane transport"/>
    <property type="evidence" value="ECO:0007669"/>
    <property type="project" value="InterPro"/>
</dbReference>
<evidence type="ECO:0000256" key="2">
    <source>
        <dbReference type="ARBA" id="ARBA00022448"/>
    </source>
</evidence>
<evidence type="ECO:0000256" key="5">
    <source>
        <dbReference type="ARBA" id="ARBA00023136"/>
    </source>
</evidence>
<sequence length="311" mass="33539">MVAPANDAAEENKDKSKSLAAGSFSGGVSRFVAAPFDVLKIRFQVQIEPLARAATSVPKYTGLGQAARTILKEEGVKGFWRGNLTAEYLWIAFHGLNFFFYDQSKAVVSAALSRPQTDSAVSFISGGIAGGIATVLSYPFDIIRTTLAAQGEPKVYHGIVDASRGLYGRNGYAAFFQGLGPQIVQIVPYVGSNFAIYEAVKQQIIKGRLDQRLSSDEALAAGVVSGSLSKFFVLPLDLVKKRIQVNGLERCQSYGQKEVYVGALDCMKRVYAREGLRGLYRGAVPSVLKSGLASGLSFALYNFSLSYLQDS</sequence>
<evidence type="ECO:0000256" key="3">
    <source>
        <dbReference type="ARBA" id="ARBA00022692"/>
    </source>
</evidence>
<keyword evidence="2 7" id="KW-0813">Transport</keyword>
<dbReference type="PROSITE" id="PS50920">
    <property type="entry name" value="SOLCAR"/>
    <property type="match status" value="3"/>
</dbReference>
<dbReference type="PRINTS" id="PR00926">
    <property type="entry name" value="MITOCARRIER"/>
</dbReference>
<dbReference type="Gene3D" id="1.50.40.10">
    <property type="entry name" value="Mitochondrial carrier domain"/>
    <property type="match status" value="1"/>
</dbReference>